<dbReference type="RefSeq" id="WP_183307126.1">
    <property type="nucleotide sequence ID" value="NZ_JACIEP010000006.1"/>
</dbReference>
<protein>
    <recommendedName>
        <fullName evidence="3">Lipoprotein</fullName>
    </recommendedName>
</protein>
<evidence type="ECO:0000313" key="2">
    <source>
        <dbReference type="Proteomes" id="UP000555103"/>
    </source>
</evidence>
<accession>A0A840CLI8</accession>
<name>A0A840CLI8_9BACT</name>
<sequence length="243" mass="28419">MRCVCFLLILVVLSSCQEKRKQEREAVGRTVAPDSISTTEPDVKKLVINHCDSISFPEDISVDIAQKIAPITRGWFKYYGLKMTDFKYTGCNNFELYDRYSHPMDSLDTNLKTDVKRNIYSYSPDKKKYIDIYFYTHYDERRKTIVFDGEVDQLVWLYDLENRMGYVIQSWGPSGACEDVAWIDNDRFVLLENTSDGLFIIDIFDIRKKVIASYTSELEGKEFYGGYYLYNAKKKGILEPIYD</sequence>
<gene>
    <name evidence="1" type="ORF">GGR21_002127</name>
</gene>
<keyword evidence="2" id="KW-1185">Reference proteome</keyword>
<organism evidence="1 2">
    <name type="scientific">Dysgonomonas hofstadii</name>
    <dbReference type="NCBI Taxonomy" id="637886"/>
    <lineage>
        <taxon>Bacteria</taxon>
        <taxon>Pseudomonadati</taxon>
        <taxon>Bacteroidota</taxon>
        <taxon>Bacteroidia</taxon>
        <taxon>Bacteroidales</taxon>
        <taxon>Dysgonomonadaceae</taxon>
        <taxon>Dysgonomonas</taxon>
    </lineage>
</organism>
<evidence type="ECO:0000313" key="1">
    <source>
        <dbReference type="EMBL" id="MBB4036226.1"/>
    </source>
</evidence>
<dbReference type="AlphaFoldDB" id="A0A840CLI8"/>
<proteinExistence type="predicted"/>
<comment type="caution">
    <text evidence="1">The sequence shown here is derived from an EMBL/GenBank/DDBJ whole genome shotgun (WGS) entry which is preliminary data.</text>
</comment>
<dbReference type="PROSITE" id="PS51257">
    <property type="entry name" value="PROKAR_LIPOPROTEIN"/>
    <property type="match status" value="1"/>
</dbReference>
<dbReference type="Proteomes" id="UP000555103">
    <property type="component" value="Unassembled WGS sequence"/>
</dbReference>
<reference evidence="1 2" key="1">
    <citation type="submission" date="2020-08" db="EMBL/GenBank/DDBJ databases">
        <title>Genomic Encyclopedia of Type Strains, Phase IV (KMG-IV): sequencing the most valuable type-strain genomes for metagenomic binning, comparative biology and taxonomic classification.</title>
        <authorList>
            <person name="Goeker M."/>
        </authorList>
    </citation>
    <scope>NUCLEOTIDE SEQUENCE [LARGE SCALE GENOMIC DNA]</scope>
    <source>
        <strain evidence="1 2">DSM 104969</strain>
    </source>
</reference>
<evidence type="ECO:0008006" key="3">
    <source>
        <dbReference type="Google" id="ProtNLM"/>
    </source>
</evidence>
<dbReference type="EMBL" id="JACIEP010000006">
    <property type="protein sequence ID" value="MBB4036226.1"/>
    <property type="molecule type" value="Genomic_DNA"/>
</dbReference>